<accession>A0ABR1FQP8</accession>
<name>A0ABR1FQP8_AURAN</name>
<dbReference type="Pfam" id="PF00168">
    <property type="entry name" value="C2"/>
    <property type="match status" value="1"/>
</dbReference>
<evidence type="ECO:0000259" key="1">
    <source>
        <dbReference type="PROSITE" id="PS50004"/>
    </source>
</evidence>
<protein>
    <recommendedName>
        <fullName evidence="1">C2 domain-containing protein</fullName>
    </recommendedName>
</protein>
<dbReference type="Gene3D" id="2.60.40.150">
    <property type="entry name" value="C2 domain"/>
    <property type="match status" value="1"/>
</dbReference>
<sequence>MVPPLGAAAACAAWLVATAALLLVLPDLLALLLTKLLAAVVGPGLLSFGSVELSCRLELFGRASADARAHERAWAPRVWLRACVSDFGISNPPGFGHGHFFFVESVHLRLGASLETLWAARRLFRVWSPFPSAQNLPLRGGGALAPVADPRSRTRRNEHMLGTIFVDEFEARGAAIAFETHKGEFSVNAVTRRFAEAEMRRKATLARLPRKTPGAEPPNRLDVVVVAARALTGGAGTCDPVVTSVVTVRCRGETRRTSTVMKNVDPRWDEELTPIRLKDPSTVIHVMVHDEELFLHNKLLGQWIITAKWLAMDPRACHAYDVERAEPGVLEGWFPLSDAAWERRGAVGFVKLKLKWSYDDAGPFKDWNPLLYTGAAPKKKSVFPVIPTTPRPSEARDDDDDDRVASARLTALEQLTAQSDETNLKLGSTRNVRAMLETFPFWFAVRAVAVTGVDFWLKDLFAGTTGTGERGSQRDARGVFVPRIYASDRAALRPPAGDAGLTLWRVAYNFVVKAAAPEVVNMTSVRHQAIGQILAGFFARTGATAPKRGGSVATLHEARSVEAPPDARQRGKIGRQLRMKLNPKDKSKLVTRDTRDVNREAALAGALRKTTRAPGAAFGRHWKTYRMELKGGTLFYHEVAGDARVGQELKISLAGLADGGDAVEIVGDELVLRHAYKTMFLSLPDGVAAPSLEAWRAAVVAAKRALDEAASDDDARRPGAMPSLTVTLRSARGVDDWPAQATQGVFVVARSVRANGSTASWAISRVAPPSDDVDFGGEALVLELPRDPPVASVSLQLWAGNAARYARLGPATAPRRDFACLGDATVARAAPPRKVKKRLSAV</sequence>
<evidence type="ECO:0000313" key="3">
    <source>
        <dbReference type="Proteomes" id="UP001363151"/>
    </source>
</evidence>
<dbReference type="InterPro" id="IPR035892">
    <property type="entry name" value="C2_domain_sf"/>
</dbReference>
<organism evidence="2 3">
    <name type="scientific">Aureococcus anophagefferens</name>
    <name type="common">Harmful bloom alga</name>
    <dbReference type="NCBI Taxonomy" id="44056"/>
    <lineage>
        <taxon>Eukaryota</taxon>
        <taxon>Sar</taxon>
        <taxon>Stramenopiles</taxon>
        <taxon>Ochrophyta</taxon>
        <taxon>Pelagophyceae</taxon>
        <taxon>Pelagomonadales</taxon>
        <taxon>Pelagomonadaceae</taxon>
        <taxon>Aureococcus</taxon>
    </lineage>
</organism>
<gene>
    <name evidence="2" type="ORF">SO694_00064192</name>
</gene>
<keyword evidence="3" id="KW-1185">Reference proteome</keyword>
<evidence type="ECO:0000313" key="2">
    <source>
        <dbReference type="EMBL" id="KAK7235874.1"/>
    </source>
</evidence>
<dbReference type="SMART" id="SM00239">
    <property type="entry name" value="C2"/>
    <property type="match status" value="1"/>
</dbReference>
<dbReference type="PROSITE" id="PS50004">
    <property type="entry name" value="C2"/>
    <property type="match status" value="1"/>
</dbReference>
<comment type="caution">
    <text evidence="2">The sequence shown here is derived from an EMBL/GenBank/DDBJ whole genome shotgun (WGS) entry which is preliminary data.</text>
</comment>
<dbReference type="InterPro" id="IPR000008">
    <property type="entry name" value="C2_dom"/>
</dbReference>
<dbReference type="CDD" id="cd00030">
    <property type="entry name" value="C2"/>
    <property type="match status" value="1"/>
</dbReference>
<feature type="domain" description="C2" evidence="1">
    <location>
        <begin position="201"/>
        <end position="320"/>
    </location>
</feature>
<dbReference type="Proteomes" id="UP001363151">
    <property type="component" value="Unassembled WGS sequence"/>
</dbReference>
<proteinExistence type="predicted"/>
<reference evidence="2 3" key="1">
    <citation type="submission" date="2024-03" db="EMBL/GenBank/DDBJ databases">
        <title>Aureococcus anophagefferens CCMP1851 and Kratosvirus quantuckense: Draft genome of a second virus-susceptible host strain in the model system.</title>
        <authorList>
            <person name="Chase E."/>
            <person name="Truchon A.R."/>
            <person name="Schepens W."/>
            <person name="Wilhelm S.W."/>
        </authorList>
    </citation>
    <scope>NUCLEOTIDE SEQUENCE [LARGE SCALE GENOMIC DNA]</scope>
    <source>
        <strain evidence="2 3">CCMP1851</strain>
    </source>
</reference>
<dbReference type="SUPFAM" id="SSF49562">
    <property type="entry name" value="C2 domain (Calcium/lipid-binding domain, CaLB)"/>
    <property type="match status" value="1"/>
</dbReference>
<dbReference type="EMBL" id="JBBJCI010000289">
    <property type="protein sequence ID" value="KAK7235874.1"/>
    <property type="molecule type" value="Genomic_DNA"/>
</dbReference>